<dbReference type="RefSeq" id="WP_127023006.1">
    <property type="nucleotide sequence ID" value="NZ_JAVKZF010000003.1"/>
</dbReference>
<dbReference type="EMBL" id="RSCK01000014">
    <property type="protein sequence ID" value="RUT12431.1"/>
    <property type="molecule type" value="Genomic_DNA"/>
</dbReference>
<keyword evidence="2" id="KW-1185">Reference proteome</keyword>
<evidence type="ECO:0000313" key="1">
    <source>
        <dbReference type="EMBL" id="RUT12431.1"/>
    </source>
</evidence>
<proteinExistence type="predicted"/>
<sequence length="276" mass="29219">MPKLKLNSRIVRSLAPALPLAIPLIVLEAIPSIAATFASSESTVIIDNFSHNPFDSEVITDTFTNTFATDGNVNASTDAIANLITEPPSAFNSSFSSTDGTGNNYSGTADSFAGILGNFSVNSGETFSFNFDANLNLTTSIDNPQTETAIADGTVSFALYDTSNVDSWTLLDSFTISGNVTSGNNDFLNFNSSDGTQLNLSNISLTTNFGGDRESASASTEGLFSRTFDRVTNLTLVEVKENRSTVAVPEPSIAVGTVLGIFALGYRAWNRRVGVK</sequence>
<protein>
    <recommendedName>
        <fullName evidence="3">PEP-CTERM protein-sorting domain-containing protein</fullName>
    </recommendedName>
</protein>
<accession>A0AB37UM84</accession>
<organism evidence="1 2">
    <name type="scientific">Chroococcidiopsis cubana SAG 39.79</name>
    <dbReference type="NCBI Taxonomy" id="388085"/>
    <lineage>
        <taxon>Bacteria</taxon>
        <taxon>Bacillati</taxon>
        <taxon>Cyanobacteriota</taxon>
        <taxon>Cyanophyceae</taxon>
        <taxon>Chroococcidiopsidales</taxon>
        <taxon>Chroococcidiopsidaceae</taxon>
        <taxon>Chroococcidiopsis</taxon>
    </lineage>
</organism>
<gene>
    <name evidence="1" type="ORF">DSM107010_22320</name>
</gene>
<evidence type="ECO:0008006" key="3">
    <source>
        <dbReference type="Google" id="ProtNLM"/>
    </source>
</evidence>
<dbReference type="Proteomes" id="UP000282574">
    <property type="component" value="Unassembled WGS sequence"/>
</dbReference>
<comment type="caution">
    <text evidence="1">The sequence shown here is derived from an EMBL/GenBank/DDBJ whole genome shotgun (WGS) entry which is preliminary data.</text>
</comment>
<reference evidence="1 2" key="1">
    <citation type="journal article" date="2019" name="Genome Biol. Evol.">
        <title>Day and night: Metabolic profiles and evolutionary relationships of six axenic non-marine cyanobacteria.</title>
        <authorList>
            <person name="Will S.E."/>
            <person name="Henke P."/>
            <person name="Boedeker C."/>
            <person name="Huang S."/>
            <person name="Brinkmann H."/>
            <person name="Rohde M."/>
            <person name="Jarek M."/>
            <person name="Friedl T."/>
            <person name="Seufert S."/>
            <person name="Schumacher M."/>
            <person name="Overmann J."/>
            <person name="Neumann-Schaal M."/>
            <person name="Petersen J."/>
        </authorList>
    </citation>
    <scope>NUCLEOTIDE SEQUENCE [LARGE SCALE GENOMIC DNA]</scope>
    <source>
        <strain evidence="1 2">SAG 39.79</strain>
    </source>
</reference>
<name>A0AB37UM84_9CYAN</name>
<dbReference type="AlphaFoldDB" id="A0AB37UM84"/>
<evidence type="ECO:0000313" key="2">
    <source>
        <dbReference type="Proteomes" id="UP000282574"/>
    </source>
</evidence>